<protein>
    <submittedName>
        <fullName evidence="1">Acyl transferase</fullName>
    </submittedName>
</protein>
<dbReference type="EMBL" id="RJUF01000009">
    <property type="protein sequence ID" value="MCP9762402.1"/>
    <property type="molecule type" value="Genomic_DNA"/>
</dbReference>
<dbReference type="AlphaFoldDB" id="A0AAE3H0F9"/>
<gene>
    <name evidence="1" type="ORF">EGI31_05510</name>
</gene>
<reference evidence="1 2" key="1">
    <citation type="submission" date="2018-11" db="EMBL/GenBank/DDBJ databases">
        <title>Novel bacteria species description.</title>
        <authorList>
            <person name="Han J.-H."/>
        </authorList>
    </citation>
    <scope>NUCLEOTIDE SEQUENCE [LARGE SCALE GENOMIC DNA]</scope>
    <source>
        <strain evidence="1 2">KCTC23259</strain>
    </source>
</reference>
<evidence type="ECO:0000313" key="1">
    <source>
        <dbReference type="EMBL" id="MCP9762402.1"/>
    </source>
</evidence>
<organism evidence="1 2">
    <name type="scientific">Lacihabitans soyangensis</name>
    <dbReference type="NCBI Taxonomy" id="869394"/>
    <lineage>
        <taxon>Bacteria</taxon>
        <taxon>Pseudomonadati</taxon>
        <taxon>Bacteroidota</taxon>
        <taxon>Cytophagia</taxon>
        <taxon>Cytophagales</taxon>
        <taxon>Leadbetterellaceae</taxon>
        <taxon>Lacihabitans</taxon>
    </lineage>
</organism>
<dbReference type="GO" id="GO:0016740">
    <property type="term" value="F:transferase activity"/>
    <property type="evidence" value="ECO:0007669"/>
    <property type="project" value="UniProtKB-KW"/>
</dbReference>
<dbReference type="Proteomes" id="UP001204144">
    <property type="component" value="Unassembled WGS sequence"/>
</dbReference>
<name>A0AAE3H0F9_9BACT</name>
<dbReference type="RefSeq" id="WP_255036166.1">
    <property type="nucleotide sequence ID" value="NZ_RJUF01000009.1"/>
</dbReference>
<keyword evidence="1" id="KW-0808">Transferase</keyword>
<dbReference type="InterPro" id="IPR042099">
    <property type="entry name" value="ANL_N_sf"/>
</dbReference>
<proteinExistence type="predicted"/>
<comment type="caution">
    <text evidence="1">The sequence shown here is derived from an EMBL/GenBank/DDBJ whole genome shotgun (WGS) entry which is preliminary data.</text>
</comment>
<accession>A0AAE3H0F9</accession>
<evidence type="ECO:0000313" key="2">
    <source>
        <dbReference type="Proteomes" id="UP001204144"/>
    </source>
</evidence>
<dbReference type="Gene3D" id="3.40.50.12780">
    <property type="entry name" value="N-terminal domain of ligase-like"/>
    <property type="match status" value="1"/>
</dbReference>
<keyword evidence="2" id="KW-1185">Reference proteome</keyword>
<sequence length="351" mass="40202">MTIRDELKAALVQLDQNPYSFEKLALEVFRFQFAQNPVYNTYVKFLYKDIKKIDRLEKIPFLPIEFFKNHQVISGQIEPQMIFESSGTTSSNTSRHLVSDLPFYELMSRNTFEAFYGPLTDYHVFALLPSYLERNNSSLVYMVQNFIFHSFSQFGGFYLDNLDEMIENMTEAAKDGRKILLVGVTFGLLDLAENAFFAEKIKALSDKIIIMETGGMKGRRKEMVREELHSVLTTAFGVKDIHSEYGMTELLSQGYSKSEGVFYLPKTMKILLREINDPFTYLPSFALGEPDQDVKYRGRTGGINVVDLANIDSCSFIETKDLGSFTPDYEGFKVMGRFDNSDIRGCNLMLS</sequence>